<proteinExistence type="predicted"/>
<comment type="caution">
    <text evidence="1">The sequence shown here is derived from an EMBL/GenBank/DDBJ whole genome shotgun (WGS) entry which is preliminary data.</text>
</comment>
<dbReference type="EMBL" id="JAOSHN010000004">
    <property type="protein sequence ID" value="MCU7378934.1"/>
    <property type="molecule type" value="Genomic_DNA"/>
</dbReference>
<gene>
    <name evidence="1" type="ORF">OBO34_11260</name>
</gene>
<sequence length="87" mass="10502">MKKQITKDIIEQLEKLPEHMQAAFFWAIKNLELVKEMCKVSDMSSEEIEYYLDVAMKKEDHYLYTLMLFKKIYDEERISQGLDSMQE</sequence>
<accession>A0A9J6QW66</accession>
<evidence type="ECO:0000313" key="1">
    <source>
        <dbReference type="EMBL" id="MCU7378934.1"/>
    </source>
</evidence>
<dbReference type="Proteomes" id="UP001065549">
    <property type="component" value="Unassembled WGS sequence"/>
</dbReference>
<protein>
    <submittedName>
        <fullName evidence="1">Uncharacterized protein</fullName>
    </submittedName>
</protein>
<dbReference type="AlphaFoldDB" id="A0A9J6QW66"/>
<reference evidence="1" key="1">
    <citation type="submission" date="2022-09" db="EMBL/GenBank/DDBJ databases">
        <title>Culturomic study of gut microbiota in children with autism spectrum disorder.</title>
        <authorList>
            <person name="Efimov B.A."/>
            <person name="Chaplin A.V."/>
            <person name="Sokolova S.R."/>
            <person name="Pikina A.P."/>
            <person name="Korzhanova M."/>
            <person name="Belova V."/>
            <person name="Korostin D."/>
        </authorList>
    </citation>
    <scope>NUCLEOTIDE SEQUENCE</scope>
    <source>
        <strain evidence="1">ASD5510</strain>
    </source>
</reference>
<dbReference type="RefSeq" id="WP_269478536.1">
    <property type="nucleotide sequence ID" value="NZ_JAOSHN010000004.1"/>
</dbReference>
<organism evidence="1 2">
    <name type="scientific">Hominibacterium faecale</name>
    <dbReference type="NCBI Taxonomy" id="2839743"/>
    <lineage>
        <taxon>Bacteria</taxon>
        <taxon>Bacillati</taxon>
        <taxon>Bacillota</taxon>
        <taxon>Clostridia</taxon>
        <taxon>Peptostreptococcales</taxon>
        <taxon>Anaerovoracaceae</taxon>
        <taxon>Hominibacterium</taxon>
    </lineage>
</organism>
<evidence type="ECO:0000313" key="2">
    <source>
        <dbReference type="Proteomes" id="UP001065549"/>
    </source>
</evidence>
<keyword evidence="2" id="KW-1185">Reference proteome</keyword>
<name>A0A9J6QW66_9FIRM</name>